<dbReference type="SUPFAM" id="SSF46689">
    <property type="entry name" value="Homeodomain-like"/>
    <property type="match status" value="1"/>
</dbReference>
<dbReference type="Gene3D" id="1.10.357.10">
    <property type="entry name" value="Tetracycline Repressor, domain 2"/>
    <property type="match status" value="1"/>
</dbReference>
<name>A0A1B8TT49_9FLAO</name>
<evidence type="ECO:0000256" key="1">
    <source>
        <dbReference type="ARBA" id="ARBA00023125"/>
    </source>
</evidence>
<evidence type="ECO:0000256" key="2">
    <source>
        <dbReference type="PROSITE-ProRule" id="PRU00335"/>
    </source>
</evidence>
<evidence type="ECO:0000313" key="4">
    <source>
        <dbReference type="EMBL" id="OBY62658.1"/>
    </source>
</evidence>
<comment type="caution">
    <text evidence="4">The sequence shown here is derived from an EMBL/GenBank/DDBJ whole genome shotgun (WGS) entry which is preliminary data.</text>
</comment>
<dbReference type="InterPro" id="IPR009057">
    <property type="entry name" value="Homeodomain-like_sf"/>
</dbReference>
<keyword evidence="1 2" id="KW-0238">DNA-binding</keyword>
<reference evidence="5" key="1">
    <citation type="submission" date="2016-02" db="EMBL/GenBank/DDBJ databases">
        <authorList>
            <person name="Shin S.-K."/>
            <person name="Yi H."/>
            <person name="Kim E."/>
        </authorList>
    </citation>
    <scope>NUCLEOTIDE SEQUENCE [LARGE SCALE GENOMIC DNA]</scope>
    <source>
        <strain evidence="5">LPB0003</strain>
    </source>
</reference>
<dbReference type="InterPro" id="IPR001647">
    <property type="entry name" value="HTH_TetR"/>
</dbReference>
<dbReference type="EMBL" id="LSFM01000023">
    <property type="protein sequence ID" value="OBY62658.1"/>
    <property type="molecule type" value="Genomic_DNA"/>
</dbReference>
<keyword evidence="5" id="KW-1185">Reference proteome</keyword>
<dbReference type="GO" id="GO:0003677">
    <property type="term" value="F:DNA binding"/>
    <property type="evidence" value="ECO:0007669"/>
    <property type="project" value="UniProtKB-UniRule"/>
</dbReference>
<evidence type="ECO:0000259" key="3">
    <source>
        <dbReference type="PROSITE" id="PS50977"/>
    </source>
</evidence>
<proteinExistence type="predicted"/>
<accession>A0A1B8TT49</accession>
<dbReference type="PROSITE" id="PS50977">
    <property type="entry name" value="HTH_TETR_2"/>
    <property type="match status" value="1"/>
</dbReference>
<protein>
    <recommendedName>
        <fullName evidence="3">HTH tetR-type domain-containing protein</fullName>
    </recommendedName>
</protein>
<dbReference type="STRING" id="1774273.LPB03_10920"/>
<feature type="domain" description="HTH tetR-type" evidence="3">
    <location>
        <begin position="1"/>
        <end position="37"/>
    </location>
</feature>
<gene>
    <name evidence="4" type="ORF">LPB3_10930</name>
</gene>
<evidence type="ECO:0000313" key="5">
    <source>
        <dbReference type="Proteomes" id="UP000092584"/>
    </source>
</evidence>
<sequence length="174" mass="20810">MNELASQLGISKKTIYKHFKTKDELITKGVRFIIDKYLHEVDKILKTTQDPLERIILIQKNSLKYLIYFNPSFLYGIKKYYKNAAIVFEKFKEKFIESKLKPLLKEAVEKEYLCQNLNIDLFCYLYFLKLQNLVFEPKNLIDMYCEEDVFKLIVINSLKGYITPNYKDTNRLFS</sequence>
<comment type="caution">
    <text evidence="2">Lacks conserved residue(s) required for the propagation of feature annotation.</text>
</comment>
<dbReference type="AlphaFoldDB" id="A0A1B8TT49"/>
<dbReference type="Proteomes" id="UP000092584">
    <property type="component" value="Unassembled WGS sequence"/>
</dbReference>
<organism evidence="4 5">
    <name type="scientific">Polaribacter vadi</name>
    <dbReference type="NCBI Taxonomy" id="1774273"/>
    <lineage>
        <taxon>Bacteria</taxon>
        <taxon>Pseudomonadati</taxon>
        <taxon>Bacteroidota</taxon>
        <taxon>Flavobacteriia</taxon>
        <taxon>Flavobacteriales</taxon>
        <taxon>Flavobacteriaceae</taxon>
    </lineage>
</organism>
<dbReference type="Pfam" id="PF00440">
    <property type="entry name" value="TetR_N"/>
    <property type="match status" value="1"/>
</dbReference>